<name>A0A225E144_9BACT</name>
<dbReference type="RefSeq" id="WP_088255299.1">
    <property type="nucleotide sequence ID" value="NZ_NIDE01000005.1"/>
</dbReference>
<dbReference type="GO" id="GO:0003677">
    <property type="term" value="F:DNA binding"/>
    <property type="evidence" value="ECO:0007669"/>
    <property type="project" value="UniProtKB-KW"/>
</dbReference>
<evidence type="ECO:0000256" key="2">
    <source>
        <dbReference type="ARBA" id="ARBA00022908"/>
    </source>
</evidence>
<evidence type="ECO:0000256" key="1">
    <source>
        <dbReference type="ARBA" id="ARBA00008857"/>
    </source>
</evidence>
<dbReference type="PANTHER" id="PTHR30629:SF2">
    <property type="entry name" value="PROPHAGE INTEGRASE INTS-RELATED"/>
    <property type="match status" value="1"/>
</dbReference>
<keyword evidence="3" id="KW-0238">DNA-binding</keyword>
<evidence type="ECO:0000313" key="6">
    <source>
        <dbReference type="EMBL" id="OWK42087.1"/>
    </source>
</evidence>
<accession>A0A225E144</accession>
<keyword evidence="4" id="KW-0233">DNA recombination</keyword>
<dbReference type="Proteomes" id="UP000214646">
    <property type="component" value="Unassembled WGS sequence"/>
</dbReference>
<evidence type="ECO:0000313" key="7">
    <source>
        <dbReference type="Proteomes" id="UP000214646"/>
    </source>
</evidence>
<dbReference type="PROSITE" id="PS51898">
    <property type="entry name" value="TYR_RECOMBINASE"/>
    <property type="match status" value="1"/>
</dbReference>
<dbReference type="SUPFAM" id="SSF56349">
    <property type="entry name" value="DNA breaking-rejoining enzymes"/>
    <property type="match status" value="2"/>
</dbReference>
<sequence>MSKKNGPEPFFRPKKNRWYVEVGGKHVNLGPDEAQARVRWHQIMAGTPASSLIPGQLPDGVLVCRVIDLFVGWSHKHRPGRTAEWYQKHLQSFLDSLPDAATLTVDQLRRLHVTNWIDAHGNWGANHRRGAITAVQRAFTWAEREGHIAKSPVRGIEKPPAKRREQVLTIEEFQSLLARIKDPCFRDVLEFCWETGCRVQEIRLIEGRHLRFDRGRVEFPPEEAKGKKRWRFIYLTPRAEEIVRALVARHKVGVIFRNTDGKPWDAQNFNNRFCRLQHRFGREELKRRGFVLDPARVAEFAETLHPKKKVAGKTFPKAPNELLREARKKLTIKAAKKLGTKYALTTIRHSFATRLLEAGVDHITVAALMGHVDATMLSRVYSHVGEKTDFLRVELLRASGACAAGQVGAA</sequence>
<dbReference type="AlphaFoldDB" id="A0A225E144"/>
<dbReference type="InterPro" id="IPR013762">
    <property type="entry name" value="Integrase-like_cat_sf"/>
</dbReference>
<keyword evidence="7" id="KW-1185">Reference proteome</keyword>
<evidence type="ECO:0000256" key="3">
    <source>
        <dbReference type="ARBA" id="ARBA00023125"/>
    </source>
</evidence>
<dbReference type="InterPro" id="IPR010998">
    <property type="entry name" value="Integrase_recombinase_N"/>
</dbReference>
<feature type="domain" description="Tyr recombinase" evidence="5">
    <location>
        <begin position="163"/>
        <end position="396"/>
    </location>
</feature>
<proteinExistence type="inferred from homology"/>
<dbReference type="InterPro" id="IPR002104">
    <property type="entry name" value="Integrase_catalytic"/>
</dbReference>
<dbReference type="InterPro" id="IPR050808">
    <property type="entry name" value="Phage_Integrase"/>
</dbReference>
<gene>
    <name evidence="6" type="ORF">FRUB_04165</name>
</gene>
<dbReference type="GO" id="GO:0006310">
    <property type="term" value="P:DNA recombination"/>
    <property type="evidence" value="ECO:0007669"/>
    <property type="project" value="UniProtKB-KW"/>
</dbReference>
<comment type="caution">
    <text evidence="6">The sequence shown here is derived from an EMBL/GenBank/DDBJ whole genome shotgun (WGS) entry which is preliminary data.</text>
</comment>
<dbReference type="InterPro" id="IPR011010">
    <property type="entry name" value="DNA_brk_join_enz"/>
</dbReference>
<organism evidence="6 7">
    <name type="scientific">Fimbriiglobus ruber</name>
    <dbReference type="NCBI Taxonomy" id="1908690"/>
    <lineage>
        <taxon>Bacteria</taxon>
        <taxon>Pseudomonadati</taxon>
        <taxon>Planctomycetota</taxon>
        <taxon>Planctomycetia</taxon>
        <taxon>Gemmatales</taxon>
        <taxon>Gemmataceae</taxon>
        <taxon>Fimbriiglobus</taxon>
    </lineage>
</organism>
<dbReference type="Pfam" id="PF00589">
    <property type="entry name" value="Phage_integrase"/>
    <property type="match status" value="2"/>
</dbReference>
<keyword evidence="2" id="KW-0229">DNA integration</keyword>
<dbReference type="GO" id="GO:0015074">
    <property type="term" value="P:DNA integration"/>
    <property type="evidence" value="ECO:0007669"/>
    <property type="project" value="UniProtKB-KW"/>
</dbReference>
<dbReference type="Gene3D" id="1.10.150.130">
    <property type="match status" value="1"/>
</dbReference>
<dbReference type="EMBL" id="NIDE01000005">
    <property type="protein sequence ID" value="OWK42087.1"/>
    <property type="molecule type" value="Genomic_DNA"/>
</dbReference>
<dbReference type="CDD" id="cd00397">
    <property type="entry name" value="DNA_BRE_C"/>
    <property type="match status" value="1"/>
</dbReference>
<evidence type="ECO:0000259" key="5">
    <source>
        <dbReference type="PROSITE" id="PS51898"/>
    </source>
</evidence>
<dbReference type="Gene3D" id="1.10.443.10">
    <property type="entry name" value="Intergrase catalytic core"/>
    <property type="match status" value="1"/>
</dbReference>
<dbReference type="OrthoDB" id="255290at2"/>
<dbReference type="PANTHER" id="PTHR30629">
    <property type="entry name" value="PROPHAGE INTEGRASE"/>
    <property type="match status" value="1"/>
</dbReference>
<evidence type="ECO:0000256" key="4">
    <source>
        <dbReference type="ARBA" id="ARBA00023172"/>
    </source>
</evidence>
<comment type="similarity">
    <text evidence="1">Belongs to the 'phage' integrase family.</text>
</comment>
<protein>
    <recommendedName>
        <fullName evidence="5">Tyr recombinase domain-containing protein</fullName>
    </recommendedName>
</protein>
<reference evidence="7" key="1">
    <citation type="submission" date="2017-06" db="EMBL/GenBank/DDBJ databases">
        <title>Genome analysis of Fimbriiglobus ruber SP5, the first member of the order Planctomycetales with confirmed chitinolytic capability.</title>
        <authorList>
            <person name="Ravin N.V."/>
            <person name="Rakitin A.L."/>
            <person name="Ivanova A.A."/>
            <person name="Beletsky A.V."/>
            <person name="Kulichevskaya I.S."/>
            <person name="Mardanov A.V."/>
            <person name="Dedysh S.N."/>
        </authorList>
    </citation>
    <scope>NUCLEOTIDE SEQUENCE [LARGE SCALE GENOMIC DNA]</scope>
    <source>
        <strain evidence="7">SP5</strain>
    </source>
</reference>